<comment type="similarity">
    <text evidence="4">Belongs to the Maf family. YhdE subfamily.</text>
</comment>
<dbReference type="EMBL" id="JAUSVL010000001">
    <property type="protein sequence ID" value="MDQ0288088.1"/>
    <property type="molecule type" value="Genomic_DNA"/>
</dbReference>
<feature type="site" description="Important for substrate specificity" evidence="4">
    <location>
        <position position="87"/>
    </location>
</feature>
<evidence type="ECO:0000313" key="5">
    <source>
        <dbReference type="EMBL" id="MDQ0288088.1"/>
    </source>
</evidence>
<comment type="cofactor">
    <cofactor evidence="1 4">
        <name>a divalent metal cation</name>
        <dbReference type="ChEBI" id="CHEBI:60240"/>
    </cofactor>
</comment>
<keyword evidence="2 4" id="KW-0378">Hydrolase</keyword>
<dbReference type="InterPro" id="IPR029001">
    <property type="entry name" value="ITPase-like_fam"/>
</dbReference>
<evidence type="ECO:0000256" key="4">
    <source>
        <dbReference type="HAMAP-Rule" id="MF_00528"/>
    </source>
</evidence>
<dbReference type="AlphaFoldDB" id="A0AAE4AMP4"/>
<reference evidence="5" key="1">
    <citation type="submission" date="2023-07" db="EMBL/GenBank/DDBJ databases">
        <title>Genomic Encyclopedia of Type Strains, Phase IV (KMG-IV): sequencing the most valuable type-strain genomes for metagenomic binning, comparative biology and taxonomic classification.</title>
        <authorList>
            <person name="Goeker M."/>
        </authorList>
    </citation>
    <scope>NUCLEOTIDE SEQUENCE</scope>
    <source>
        <strain evidence="5">DSM 24202</strain>
    </source>
</reference>
<comment type="function">
    <text evidence="4">Nucleoside triphosphate pyrophosphatase that hydrolyzes dTTP and UTP. May have a dual role in cell division arrest and in preventing the incorporation of modified nucleotides into cellular nucleic acids.</text>
</comment>
<dbReference type="Pfam" id="PF02545">
    <property type="entry name" value="Maf"/>
    <property type="match status" value="1"/>
</dbReference>
<comment type="subcellular location">
    <subcellularLocation>
        <location evidence="4">Cytoplasm</location>
    </subcellularLocation>
</comment>
<dbReference type="HAMAP" id="MF_00528">
    <property type="entry name" value="Maf"/>
    <property type="match status" value="1"/>
</dbReference>
<dbReference type="GO" id="GO:0047429">
    <property type="term" value="F:nucleoside triphosphate diphosphatase activity"/>
    <property type="evidence" value="ECO:0007669"/>
    <property type="project" value="UniProtKB-EC"/>
</dbReference>
<protein>
    <recommendedName>
        <fullName evidence="4">dTTP/UTP pyrophosphatase</fullName>
        <shortName evidence="4">dTTPase/UTPase</shortName>
        <ecNumber evidence="4">3.6.1.9</ecNumber>
    </recommendedName>
    <alternativeName>
        <fullName evidence="4">Nucleoside triphosphate pyrophosphatase</fullName>
    </alternativeName>
    <alternativeName>
        <fullName evidence="4">Nucleotide pyrophosphatase</fullName>
        <shortName evidence="4">Nucleotide PPase</shortName>
    </alternativeName>
</protein>
<accession>A0AAE4AMP4</accession>
<evidence type="ECO:0000256" key="2">
    <source>
        <dbReference type="ARBA" id="ARBA00022801"/>
    </source>
</evidence>
<feature type="active site" description="Proton acceptor" evidence="4">
    <location>
        <position position="86"/>
    </location>
</feature>
<evidence type="ECO:0000256" key="1">
    <source>
        <dbReference type="ARBA" id="ARBA00001968"/>
    </source>
</evidence>
<dbReference type="GO" id="GO:0009117">
    <property type="term" value="P:nucleotide metabolic process"/>
    <property type="evidence" value="ECO:0007669"/>
    <property type="project" value="UniProtKB-KW"/>
</dbReference>
<gene>
    <name evidence="5" type="ORF">J3R75_000195</name>
</gene>
<feature type="site" description="Important for substrate specificity" evidence="4">
    <location>
        <position position="169"/>
    </location>
</feature>
<keyword evidence="3 4" id="KW-0546">Nucleotide metabolism</keyword>
<dbReference type="SUPFAM" id="SSF52972">
    <property type="entry name" value="ITPase-like"/>
    <property type="match status" value="1"/>
</dbReference>
<comment type="catalytic activity">
    <reaction evidence="4">
        <text>dTTP + H2O = dTMP + diphosphate + H(+)</text>
        <dbReference type="Rhea" id="RHEA:28534"/>
        <dbReference type="ChEBI" id="CHEBI:15377"/>
        <dbReference type="ChEBI" id="CHEBI:15378"/>
        <dbReference type="ChEBI" id="CHEBI:33019"/>
        <dbReference type="ChEBI" id="CHEBI:37568"/>
        <dbReference type="ChEBI" id="CHEBI:63528"/>
        <dbReference type="EC" id="3.6.1.9"/>
    </reaction>
</comment>
<evidence type="ECO:0000313" key="6">
    <source>
        <dbReference type="Proteomes" id="UP001238163"/>
    </source>
</evidence>
<evidence type="ECO:0000256" key="3">
    <source>
        <dbReference type="ARBA" id="ARBA00023080"/>
    </source>
</evidence>
<dbReference type="InterPro" id="IPR003697">
    <property type="entry name" value="Maf-like"/>
</dbReference>
<dbReference type="PANTHER" id="PTHR43213">
    <property type="entry name" value="BIFUNCTIONAL DTTP/UTP PYROPHOSPHATASE/METHYLTRANSFERASE PROTEIN-RELATED"/>
    <property type="match status" value="1"/>
</dbReference>
<dbReference type="RefSeq" id="WP_307259262.1">
    <property type="nucleotide sequence ID" value="NZ_JAUSVL010000001.1"/>
</dbReference>
<dbReference type="PIRSF" id="PIRSF006305">
    <property type="entry name" value="Maf"/>
    <property type="match status" value="1"/>
</dbReference>
<dbReference type="EC" id="3.6.1.9" evidence="4"/>
<proteinExistence type="inferred from homology"/>
<keyword evidence="4" id="KW-0963">Cytoplasm</keyword>
<comment type="caution">
    <text evidence="4">Lacks conserved residue(s) required for the propagation of feature annotation.</text>
</comment>
<dbReference type="PANTHER" id="PTHR43213:SF5">
    <property type="entry name" value="BIFUNCTIONAL DTTP_UTP PYROPHOSPHATASE_METHYLTRANSFERASE PROTEIN-RELATED"/>
    <property type="match status" value="1"/>
</dbReference>
<keyword evidence="6" id="KW-1185">Reference proteome</keyword>
<dbReference type="Proteomes" id="UP001238163">
    <property type="component" value="Unassembled WGS sequence"/>
</dbReference>
<feature type="site" description="Important for substrate specificity" evidence="4">
    <location>
        <position position="29"/>
    </location>
</feature>
<dbReference type="CDD" id="cd00555">
    <property type="entry name" value="Maf"/>
    <property type="match status" value="1"/>
</dbReference>
<dbReference type="Gene3D" id="3.90.950.10">
    <property type="match status" value="1"/>
</dbReference>
<comment type="caution">
    <text evidence="5">The sequence shown here is derived from an EMBL/GenBank/DDBJ whole genome shotgun (WGS) entry which is preliminary data.</text>
</comment>
<dbReference type="NCBIfam" id="TIGR00172">
    <property type="entry name" value="maf"/>
    <property type="match status" value="1"/>
</dbReference>
<organism evidence="5 6">
    <name type="scientific">Oligosphaera ethanolica</name>
    <dbReference type="NCBI Taxonomy" id="760260"/>
    <lineage>
        <taxon>Bacteria</taxon>
        <taxon>Pseudomonadati</taxon>
        <taxon>Lentisphaerota</taxon>
        <taxon>Oligosphaeria</taxon>
        <taxon>Oligosphaerales</taxon>
        <taxon>Oligosphaeraceae</taxon>
        <taxon>Oligosphaera</taxon>
    </lineage>
</organism>
<comment type="catalytic activity">
    <reaction evidence="4">
        <text>UTP + H2O = UMP + diphosphate + H(+)</text>
        <dbReference type="Rhea" id="RHEA:29395"/>
        <dbReference type="ChEBI" id="CHEBI:15377"/>
        <dbReference type="ChEBI" id="CHEBI:15378"/>
        <dbReference type="ChEBI" id="CHEBI:33019"/>
        <dbReference type="ChEBI" id="CHEBI:46398"/>
        <dbReference type="ChEBI" id="CHEBI:57865"/>
        <dbReference type="EC" id="3.6.1.9"/>
    </reaction>
</comment>
<dbReference type="GO" id="GO:0005737">
    <property type="term" value="C:cytoplasm"/>
    <property type="evidence" value="ECO:0007669"/>
    <property type="project" value="UniProtKB-SubCell"/>
</dbReference>
<sequence>MAAATAITPISALRLAGDETLVLASASPRRRELLVRAGVPLEIRTADIPEAPQAGESPEALVLRLASAKARAVAAAMPGRLVLGADTVIAFAGQIFGKPADLPAARAMLRAFAGREHTVLTGVCLLRDCAEHCWLARTTVRFRALDDAVIDGYFALVNPLDKAGAYGIQEHGEMIVAGIDGLLSNVIGLPVEEVLALVGR</sequence>
<name>A0AAE4AMP4_9BACT</name>